<evidence type="ECO:0000313" key="2">
    <source>
        <dbReference type="EMBL" id="ACR34829.1"/>
    </source>
</evidence>
<reference evidence="2" key="1">
    <citation type="journal article" date="2009" name="PLoS Genet.">
        <title>Sequencing, mapping, and analysis of 27,455 maize full-length cDNAs.</title>
        <authorList>
            <person name="Soderlund C."/>
            <person name="Descour A."/>
            <person name="Kudrna D."/>
            <person name="Bomhoff M."/>
            <person name="Boyd L."/>
            <person name="Currie J."/>
            <person name="Angelova A."/>
            <person name="Collura K."/>
            <person name="Wissotski M."/>
            <person name="Ashley E."/>
            <person name="Morrow D."/>
            <person name="Fernandes J."/>
            <person name="Walbot V."/>
            <person name="Yu Y."/>
        </authorList>
    </citation>
    <scope>NUCLEOTIDE SEQUENCE</scope>
    <source>
        <strain evidence="2">B73</strain>
    </source>
</reference>
<feature type="region of interest" description="Disordered" evidence="1">
    <location>
        <begin position="74"/>
        <end position="95"/>
    </location>
</feature>
<dbReference type="EMBL" id="BT084476">
    <property type="protein sequence ID" value="ACR34829.1"/>
    <property type="molecule type" value="mRNA"/>
</dbReference>
<feature type="compositionally biased region" description="Basic and acidic residues" evidence="1">
    <location>
        <begin position="74"/>
        <end position="83"/>
    </location>
</feature>
<reference evidence="2" key="2">
    <citation type="submission" date="2012-06" db="EMBL/GenBank/DDBJ databases">
        <authorList>
            <person name="Yu Y."/>
            <person name="Currie J."/>
            <person name="Lomeli R."/>
            <person name="Angelova A."/>
            <person name="Collura K."/>
            <person name="Wissotski M."/>
            <person name="Campos D."/>
            <person name="Kudrna D."/>
            <person name="Golser W."/>
            <person name="Ashely E."/>
            <person name="Descour A."/>
            <person name="Fernandes J."/>
            <person name="Soderlund C."/>
            <person name="Walbot V."/>
        </authorList>
    </citation>
    <scope>NUCLEOTIDE SEQUENCE</scope>
    <source>
        <strain evidence="2">B73</strain>
    </source>
</reference>
<name>C4J0X9_MAIZE</name>
<proteinExistence type="evidence at transcript level"/>
<dbReference type="AlphaFoldDB" id="C4J0X9"/>
<sequence>MCVSIHKFCNTYVFTWCSLDVCRSFTCFSKKGLLCTPPSSSNKLKLCTHLAISRSFSLTATWKVGLCIELEENKQQDEKDQSTRRISQSKTEKKKNQSLALQLCEPAGAHQHPCSVLLRQQ</sequence>
<organism evidence="2">
    <name type="scientific">Zea mays</name>
    <name type="common">Maize</name>
    <dbReference type="NCBI Taxonomy" id="4577"/>
    <lineage>
        <taxon>Eukaryota</taxon>
        <taxon>Viridiplantae</taxon>
        <taxon>Streptophyta</taxon>
        <taxon>Embryophyta</taxon>
        <taxon>Tracheophyta</taxon>
        <taxon>Spermatophyta</taxon>
        <taxon>Magnoliopsida</taxon>
        <taxon>Liliopsida</taxon>
        <taxon>Poales</taxon>
        <taxon>Poaceae</taxon>
        <taxon>PACMAD clade</taxon>
        <taxon>Panicoideae</taxon>
        <taxon>Andropogonodae</taxon>
        <taxon>Andropogoneae</taxon>
        <taxon>Tripsacinae</taxon>
        <taxon>Zea</taxon>
    </lineage>
</organism>
<accession>C4J0X9</accession>
<evidence type="ECO:0000256" key="1">
    <source>
        <dbReference type="SAM" id="MobiDB-lite"/>
    </source>
</evidence>
<protein>
    <submittedName>
        <fullName evidence="2">Uncharacterized protein</fullName>
    </submittedName>
</protein>